<reference evidence="2 3" key="1">
    <citation type="submission" date="2017-03" db="EMBL/GenBank/DDBJ databases">
        <title>Genome sequence of Sphingomonas dokdonensis DSM 21029.</title>
        <authorList>
            <person name="Poehlein A."/>
            <person name="Wuebbeler J.H."/>
            <person name="Steinbuechel A."/>
            <person name="Daniel R."/>
        </authorList>
    </citation>
    <scope>NUCLEOTIDE SEQUENCE [LARGE SCALE GENOMIC DNA]</scope>
    <source>
        <strain evidence="2 3">DSM 21029</strain>
    </source>
</reference>
<dbReference type="GO" id="GO:0032451">
    <property type="term" value="F:demethylase activity"/>
    <property type="evidence" value="ECO:0007669"/>
    <property type="project" value="TreeGrafter"/>
</dbReference>
<gene>
    <name evidence="2" type="ORF">SPDO_21230</name>
</gene>
<dbReference type="RefSeq" id="WP_088367415.1">
    <property type="nucleotide sequence ID" value="NZ_NBBI01000003.1"/>
</dbReference>
<dbReference type="InterPro" id="IPR005123">
    <property type="entry name" value="Oxoglu/Fe-dep_dioxygenase_dom"/>
</dbReference>
<organism evidence="2 3">
    <name type="scientific">Sphingomonas dokdonensis</name>
    <dbReference type="NCBI Taxonomy" id="344880"/>
    <lineage>
        <taxon>Bacteria</taxon>
        <taxon>Pseudomonadati</taxon>
        <taxon>Pseudomonadota</taxon>
        <taxon>Alphaproteobacteria</taxon>
        <taxon>Sphingomonadales</taxon>
        <taxon>Sphingomonadaceae</taxon>
        <taxon>Sphingomonas</taxon>
    </lineage>
</organism>
<sequence>MLDLFGTPVLPGATSAESFLSPPEEQALIRAIDRLNLAPFRFQGWVGKRLTHSFGLHYDFDHASLAPTTPMPTWLLPIRDRVAAFAGLVPDALIQALLTRYDPGAGIGWHRDRPHFDHVVGLSLGAPADMRFRRRMGERFERATMPLPPRGIYHLQGVARYEWEHSIAEMAAIRWSITFRSLSPRGRSALSYGAR</sequence>
<dbReference type="PROSITE" id="PS51471">
    <property type="entry name" value="FE2OG_OXY"/>
    <property type="match status" value="1"/>
</dbReference>
<keyword evidence="3" id="KW-1185">Reference proteome</keyword>
<feature type="domain" description="Fe2OG dioxygenase" evidence="1">
    <location>
        <begin position="89"/>
        <end position="183"/>
    </location>
</feature>
<evidence type="ECO:0000259" key="1">
    <source>
        <dbReference type="PROSITE" id="PS51471"/>
    </source>
</evidence>
<dbReference type="GO" id="GO:0070988">
    <property type="term" value="P:demethylation"/>
    <property type="evidence" value="ECO:0007669"/>
    <property type="project" value="InterPro"/>
</dbReference>
<accession>A0A245ZL09</accession>
<protein>
    <recommendedName>
        <fullName evidence="1">Fe2OG dioxygenase domain-containing protein</fullName>
    </recommendedName>
</protein>
<proteinExistence type="predicted"/>
<dbReference type="PANTHER" id="PTHR12463:SF1">
    <property type="entry name" value="2-OXOGLUTARATE AND FE-DEPENDENT OXYGENASE FAMILY PROTEIN"/>
    <property type="match status" value="1"/>
</dbReference>
<dbReference type="InterPro" id="IPR037151">
    <property type="entry name" value="AlkB-like_sf"/>
</dbReference>
<dbReference type="EMBL" id="NBBI01000003">
    <property type="protein sequence ID" value="OWK30436.1"/>
    <property type="molecule type" value="Genomic_DNA"/>
</dbReference>
<name>A0A245ZL09_9SPHN</name>
<evidence type="ECO:0000313" key="3">
    <source>
        <dbReference type="Proteomes" id="UP000197290"/>
    </source>
</evidence>
<dbReference type="Gene3D" id="2.60.120.590">
    <property type="entry name" value="Alpha-ketoglutarate-dependent dioxygenase AlkB-like"/>
    <property type="match status" value="1"/>
</dbReference>
<dbReference type="InterPro" id="IPR027450">
    <property type="entry name" value="AlkB-like"/>
</dbReference>
<comment type="caution">
    <text evidence="2">The sequence shown here is derived from an EMBL/GenBank/DDBJ whole genome shotgun (WGS) entry which is preliminary data.</text>
</comment>
<evidence type="ECO:0000313" key="2">
    <source>
        <dbReference type="EMBL" id="OWK30436.1"/>
    </source>
</evidence>
<dbReference type="PANTHER" id="PTHR12463">
    <property type="entry name" value="OXYGENASE-RELATED"/>
    <property type="match status" value="1"/>
</dbReference>
<dbReference type="OrthoDB" id="278699at2"/>
<dbReference type="AlphaFoldDB" id="A0A245ZL09"/>
<dbReference type="Proteomes" id="UP000197290">
    <property type="component" value="Unassembled WGS sequence"/>
</dbReference>
<dbReference type="InterPro" id="IPR032857">
    <property type="entry name" value="ALKBH4"/>
</dbReference>
<dbReference type="SUPFAM" id="SSF51197">
    <property type="entry name" value="Clavaminate synthase-like"/>
    <property type="match status" value="1"/>
</dbReference>
<dbReference type="Pfam" id="PF13532">
    <property type="entry name" value="2OG-FeII_Oxy_2"/>
    <property type="match status" value="1"/>
</dbReference>
<dbReference type="GO" id="GO:0016491">
    <property type="term" value="F:oxidoreductase activity"/>
    <property type="evidence" value="ECO:0007669"/>
    <property type="project" value="TreeGrafter"/>
</dbReference>